<dbReference type="InterPro" id="IPR051324">
    <property type="entry name" value="Stress/Tellurium_Resist"/>
</dbReference>
<evidence type="ECO:0000313" key="3">
    <source>
        <dbReference type="EMBL" id="CAG68780.1"/>
    </source>
</evidence>
<dbReference type="CDD" id="cd06974">
    <property type="entry name" value="TerD_like"/>
    <property type="match status" value="1"/>
</dbReference>
<dbReference type="InterPro" id="IPR019303">
    <property type="entry name" value="vWA_TerF_C"/>
</dbReference>
<reference evidence="3 4" key="1">
    <citation type="journal article" date="2004" name="Nucleic Acids Res.">
        <title>Unique features revealed by the genome sequence of Acinetobacter sp. ADP1, a versatile and naturally transformation competent bacterium.</title>
        <authorList>
            <person name="Barbe V."/>
            <person name="Vallenet D."/>
            <person name="Fonknechten N."/>
            <person name="Kreimeyer A."/>
            <person name="Oztas S."/>
            <person name="Labarre L."/>
            <person name="Cruveiller S."/>
            <person name="Robert C."/>
            <person name="Duprat S."/>
            <person name="Wincker P."/>
            <person name="Ornston L.N."/>
            <person name="Weissenbach J."/>
            <person name="Marliere P."/>
            <person name="Cohen G.N."/>
            <person name="Medigue C."/>
        </authorList>
    </citation>
    <scope>NUCLEOTIDE SEQUENCE [LARGE SCALE GENOMIC DNA]</scope>
    <source>
        <strain evidence="4">ATCC 33305 / BD413 / ADP1</strain>
    </source>
</reference>
<dbReference type="Gene3D" id="2.60.60.30">
    <property type="entry name" value="sav2460 like domains"/>
    <property type="match status" value="1"/>
</dbReference>
<evidence type="ECO:0000313" key="4">
    <source>
        <dbReference type="Proteomes" id="UP000000430"/>
    </source>
</evidence>
<keyword evidence="1" id="KW-0778">Tellurium resistance</keyword>
<dbReference type="InterPro" id="IPR036465">
    <property type="entry name" value="vWFA_dom_sf"/>
</dbReference>
<dbReference type="Pfam" id="PF02342">
    <property type="entry name" value="TerD"/>
    <property type="match status" value="1"/>
</dbReference>
<evidence type="ECO:0000256" key="1">
    <source>
        <dbReference type="ARBA" id="ARBA00022686"/>
    </source>
</evidence>
<dbReference type="InterPro" id="IPR002035">
    <property type="entry name" value="VWF_A"/>
</dbReference>
<dbReference type="Proteomes" id="UP000000430">
    <property type="component" value="Chromosome"/>
</dbReference>
<dbReference type="GO" id="GO:0046690">
    <property type="term" value="P:response to tellurium ion"/>
    <property type="evidence" value="ECO:0007669"/>
    <property type="project" value="UniProtKB-KW"/>
</dbReference>
<dbReference type="InterPro" id="IPR003325">
    <property type="entry name" value="TerD"/>
</dbReference>
<organism evidence="3 4">
    <name type="scientific">Acinetobacter baylyi (strain ATCC 33305 / BD413 / ADP1)</name>
    <dbReference type="NCBI Taxonomy" id="62977"/>
    <lineage>
        <taxon>Bacteria</taxon>
        <taxon>Pseudomonadati</taxon>
        <taxon>Pseudomonadota</taxon>
        <taxon>Gammaproteobacteria</taxon>
        <taxon>Moraxellales</taxon>
        <taxon>Moraxellaceae</taxon>
        <taxon>Acinetobacter</taxon>
    </lineage>
</organism>
<dbReference type="PROSITE" id="PS50234">
    <property type="entry name" value="VWFA"/>
    <property type="match status" value="1"/>
</dbReference>
<accession>Q6FAY3</accession>
<feature type="domain" description="VWFA" evidence="2">
    <location>
        <begin position="237"/>
        <end position="417"/>
    </location>
</feature>
<dbReference type="AlphaFoldDB" id="Q6FAY3"/>
<evidence type="ECO:0000259" key="2">
    <source>
        <dbReference type="PROSITE" id="PS50234"/>
    </source>
</evidence>
<proteinExistence type="predicted"/>
<dbReference type="PANTHER" id="PTHR32097">
    <property type="entry name" value="CAMP-BINDING PROTEIN 1-RELATED"/>
    <property type="match status" value="1"/>
</dbReference>
<dbReference type="SUPFAM" id="SSF53300">
    <property type="entry name" value="vWA-like"/>
    <property type="match status" value="1"/>
</dbReference>
<dbReference type="EMBL" id="CR543861">
    <property type="protein sequence ID" value="CAG68780.1"/>
    <property type="molecule type" value="Genomic_DNA"/>
</dbReference>
<dbReference type="STRING" id="202950.GCA_001485005_00414"/>
<name>Q6FAY3_ACIAD</name>
<protein>
    <submittedName>
        <fullName evidence="3">Putative tellurium resistance protein (TerF)</fullName>
    </submittedName>
</protein>
<gene>
    <name evidence="3" type="ordered locus">ACIAD1954</name>
</gene>
<dbReference type="HOGENOM" id="CLU_030559_0_0_6"/>
<dbReference type="eggNOG" id="COG2310">
    <property type="taxonomic scope" value="Bacteria"/>
</dbReference>
<dbReference type="Gene3D" id="3.40.50.410">
    <property type="entry name" value="von Willebrand factor, type A domain"/>
    <property type="match status" value="1"/>
</dbReference>
<dbReference type="KEGG" id="aci:ACIAD1954"/>
<dbReference type="PANTHER" id="PTHR32097:SF3">
    <property type="entry name" value="TELLURITE RESISTANCE PROTEIN"/>
    <property type="match status" value="1"/>
</dbReference>
<dbReference type="eggNOG" id="COG2304">
    <property type="taxonomic scope" value="Bacteria"/>
</dbReference>
<sequence>MFLDMLSLIRGQKIKLNDALQGQSSFYIQIHYQAAFDLDIASFGLDSQYRLSDERYMTFYNQPETPCQAVRLIENQNKCSRFLVDLAKLPATIQHLVLTAAIDGQNIMSQLQQVTVQILNLQLQPIAELKLDASIFDQERATMLIEIYRKEGIWRLAAIGQGFNAGLAALIQHFGGEVAEEPTAQQTTPVAPQSNIDLKKKLSLQKAEKTGNASIIDLTKKSLVQLEKKKLLGVTARVALVLDASGSMDGQYRRGDVQKVVNRLMPLAIHFDDDGSFECWAFAAETTQLDDVTLSNVNDFINSTQRGWKNWQVGARYNEEIPAIEAVINYFQKFQDQIPTYVLFISDGGVGSRRQMQKILSQAAKLPIFWQFVGIGGRNYGALEKLDEMSGRIVDNCNFFSLDRIDGVSDERLYELLLQEFPDWLIAARQHQIVRN</sequence>
<dbReference type="Pfam" id="PF10138">
    <property type="entry name" value="vWA-TerF-like"/>
    <property type="match status" value="1"/>
</dbReference>